<dbReference type="PANTHER" id="PTHR30523:SF6">
    <property type="entry name" value="PHOSPHOENOLPYRUVATE CARBOXYLASE"/>
    <property type="match status" value="1"/>
</dbReference>
<dbReference type="PRINTS" id="PR00150">
    <property type="entry name" value="PEPCARBXLASE"/>
</dbReference>
<name>A0A1J0LQA3_THEBO</name>
<protein>
    <recommendedName>
        <fullName evidence="2">Phosphoenolpyruvate carboxylase</fullName>
    </recommendedName>
</protein>
<dbReference type="AlphaFoldDB" id="A0A1J0LQA3"/>
<dbReference type="PROSITE" id="PS00781">
    <property type="entry name" value="PEPCASE_1"/>
    <property type="match status" value="1"/>
</dbReference>
<feature type="active site" evidence="4">
    <location>
        <position position="144"/>
    </location>
</feature>
<dbReference type="GO" id="GO:0008964">
    <property type="term" value="F:phosphoenolpyruvate carboxylase activity"/>
    <property type="evidence" value="ECO:0007669"/>
    <property type="project" value="UniProtKB-EC"/>
</dbReference>
<dbReference type="InterPro" id="IPR021135">
    <property type="entry name" value="PEP_COase"/>
</dbReference>
<sequence length="335" mass="37934">MSDPFEALKAEVDLLGRLLGEAIRKVSGERFFALVEEVRLLSKARRQGDGAAAEVLSQRVERMPVEEMEALVRAFTHYFHLVNLAEERHRVRVNRLRTEGETLENPRPEGFLALAKALKERGLSLEEAEAHLNRLALLLTFTAHPTETRRRTLRHHLERLQEELEGGDRERLLARVVLLYATEEVRKARPSVEDEIKGGLYYLPTTLWRAIPKVVEGLEAALERVYGKRPHLRSPVRFRSWMGGDRDGNPYVTPEVTAFAGRYAREVAKGRYLEELEALVRDLSLSEARIPVPKEVREGGKGWSAFPGSLTAATSPPFTGPWKGRPFPPKGWPGL</sequence>
<keyword evidence="6" id="KW-0670">Pyruvate</keyword>
<dbReference type="InterPro" id="IPR018129">
    <property type="entry name" value="PEP_COase_Lys_AS"/>
</dbReference>
<evidence type="ECO:0000256" key="3">
    <source>
        <dbReference type="ARBA" id="ARBA00048995"/>
    </source>
</evidence>
<evidence type="ECO:0000256" key="2">
    <source>
        <dbReference type="ARBA" id="ARBA00022419"/>
    </source>
</evidence>
<gene>
    <name evidence="6" type="ORF">A0O31_00279</name>
</gene>
<comment type="catalytic activity">
    <reaction evidence="3">
        <text>oxaloacetate + phosphate = phosphoenolpyruvate + hydrogencarbonate</text>
        <dbReference type="Rhea" id="RHEA:28370"/>
        <dbReference type="ChEBI" id="CHEBI:16452"/>
        <dbReference type="ChEBI" id="CHEBI:17544"/>
        <dbReference type="ChEBI" id="CHEBI:43474"/>
        <dbReference type="ChEBI" id="CHEBI:58702"/>
        <dbReference type="EC" id="4.1.1.31"/>
    </reaction>
</comment>
<dbReference type="Pfam" id="PF00311">
    <property type="entry name" value="PEPcase"/>
    <property type="match status" value="1"/>
</dbReference>
<evidence type="ECO:0000256" key="5">
    <source>
        <dbReference type="SAM" id="MobiDB-lite"/>
    </source>
</evidence>
<dbReference type="GO" id="GO:0006099">
    <property type="term" value="P:tricarboxylic acid cycle"/>
    <property type="evidence" value="ECO:0007669"/>
    <property type="project" value="InterPro"/>
</dbReference>
<feature type="compositionally biased region" description="Pro residues" evidence="5">
    <location>
        <begin position="326"/>
        <end position="335"/>
    </location>
</feature>
<accession>A0A1J0LQA3</accession>
<evidence type="ECO:0000313" key="7">
    <source>
        <dbReference type="Proteomes" id="UP000182993"/>
    </source>
</evidence>
<evidence type="ECO:0000256" key="4">
    <source>
        <dbReference type="PROSITE-ProRule" id="PRU10111"/>
    </source>
</evidence>
<dbReference type="EMBL" id="CP016312">
    <property type="protein sequence ID" value="APD08497.1"/>
    <property type="molecule type" value="Genomic_DNA"/>
</dbReference>
<dbReference type="SUPFAM" id="SSF51621">
    <property type="entry name" value="Phosphoenolpyruvate/pyruvate domain"/>
    <property type="match status" value="1"/>
</dbReference>
<proteinExistence type="predicted"/>
<dbReference type="KEGG" id="tbc:A0O31_00279"/>
<evidence type="ECO:0000256" key="1">
    <source>
        <dbReference type="ARBA" id="ARBA00003670"/>
    </source>
</evidence>
<dbReference type="GO" id="GO:0015977">
    <property type="term" value="P:carbon fixation"/>
    <property type="evidence" value="ECO:0007669"/>
    <property type="project" value="InterPro"/>
</dbReference>
<dbReference type="STRING" id="56956.A0O31_00279"/>
<reference evidence="7" key="1">
    <citation type="submission" date="2016-06" db="EMBL/GenBank/DDBJ databases">
        <title>Whole genome sequencing of Thermus brockianus strain GE-1.</title>
        <authorList>
            <person name="Schaefers C."/>
            <person name="Blank S."/>
            <person name="Wiebusch S."/>
            <person name="Elleuche S."/>
            <person name="Antranikian G."/>
        </authorList>
    </citation>
    <scope>NUCLEOTIDE SEQUENCE [LARGE SCALE GENOMIC DNA]</scope>
    <source>
        <strain evidence="7">GE-1</strain>
    </source>
</reference>
<feature type="region of interest" description="Disordered" evidence="5">
    <location>
        <begin position="301"/>
        <end position="335"/>
    </location>
</feature>
<comment type="function">
    <text evidence="1">Forms oxaloacetate, a four-carbon dicarboxylic acid source for the tricarboxylic acid cycle.</text>
</comment>
<dbReference type="PANTHER" id="PTHR30523">
    <property type="entry name" value="PHOSPHOENOLPYRUVATE CARBOXYLASE"/>
    <property type="match status" value="1"/>
</dbReference>
<evidence type="ECO:0000313" key="6">
    <source>
        <dbReference type="EMBL" id="APD08497.1"/>
    </source>
</evidence>
<dbReference type="InterPro" id="IPR015813">
    <property type="entry name" value="Pyrv/PenolPyrv_kinase-like_dom"/>
</dbReference>
<organism evidence="6 7">
    <name type="scientific">Thermus brockianus</name>
    <dbReference type="NCBI Taxonomy" id="56956"/>
    <lineage>
        <taxon>Bacteria</taxon>
        <taxon>Thermotogati</taxon>
        <taxon>Deinococcota</taxon>
        <taxon>Deinococci</taxon>
        <taxon>Thermales</taxon>
        <taxon>Thermaceae</taxon>
        <taxon>Thermus</taxon>
    </lineage>
</organism>
<dbReference type="Proteomes" id="UP000182993">
    <property type="component" value="Chromosome"/>
</dbReference>
<dbReference type="GO" id="GO:0005829">
    <property type="term" value="C:cytosol"/>
    <property type="evidence" value="ECO:0007669"/>
    <property type="project" value="TreeGrafter"/>
</dbReference>